<name>A0A918P0D2_9NEIS</name>
<dbReference type="EMBL" id="BMYX01000004">
    <property type="protein sequence ID" value="GGY09576.1"/>
    <property type="molecule type" value="Genomic_DNA"/>
</dbReference>
<protein>
    <submittedName>
        <fullName evidence="1">Uncharacterized protein</fullName>
    </submittedName>
</protein>
<proteinExistence type="predicted"/>
<accession>A0A918P0D2</accession>
<reference evidence="1" key="1">
    <citation type="journal article" date="2014" name="Int. J. Syst. Evol. Microbiol.">
        <title>Complete genome sequence of Corynebacterium casei LMG S-19264T (=DSM 44701T), isolated from a smear-ripened cheese.</title>
        <authorList>
            <consortium name="US DOE Joint Genome Institute (JGI-PGF)"/>
            <person name="Walter F."/>
            <person name="Albersmeier A."/>
            <person name="Kalinowski J."/>
            <person name="Ruckert C."/>
        </authorList>
    </citation>
    <scope>NUCLEOTIDE SEQUENCE</scope>
    <source>
        <strain evidence="1">KCTC 32182</strain>
    </source>
</reference>
<comment type="caution">
    <text evidence="1">The sequence shown here is derived from an EMBL/GenBank/DDBJ whole genome shotgun (WGS) entry which is preliminary data.</text>
</comment>
<evidence type="ECO:0000313" key="1">
    <source>
        <dbReference type="EMBL" id="GGY09576.1"/>
    </source>
</evidence>
<keyword evidence="2" id="KW-1185">Reference proteome</keyword>
<dbReference type="AlphaFoldDB" id="A0A918P0D2"/>
<dbReference type="RefSeq" id="WP_189531976.1">
    <property type="nucleotide sequence ID" value="NZ_BMYX01000004.1"/>
</dbReference>
<organism evidence="1 2">
    <name type="scientific">Paludibacterium paludis</name>
    <dbReference type="NCBI Taxonomy" id="1225769"/>
    <lineage>
        <taxon>Bacteria</taxon>
        <taxon>Pseudomonadati</taxon>
        <taxon>Pseudomonadota</taxon>
        <taxon>Betaproteobacteria</taxon>
        <taxon>Neisseriales</taxon>
        <taxon>Chromobacteriaceae</taxon>
        <taxon>Paludibacterium</taxon>
    </lineage>
</organism>
<gene>
    <name evidence="1" type="ORF">GCM10011289_10500</name>
</gene>
<evidence type="ECO:0000313" key="2">
    <source>
        <dbReference type="Proteomes" id="UP000645257"/>
    </source>
</evidence>
<reference evidence="1" key="2">
    <citation type="submission" date="2020-09" db="EMBL/GenBank/DDBJ databases">
        <authorList>
            <person name="Sun Q."/>
            <person name="Kim S."/>
        </authorList>
    </citation>
    <scope>NUCLEOTIDE SEQUENCE</scope>
    <source>
        <strain evidence="1">KCTC 32182</strain>
    </source>
</reference>
<sequence>MDELLAALVAVLIFLVVYLQIRVGQLARRARKTNRLLAELIARTKVGGASAADAETQPEALGLEAAEEVLDRLRAPLSTRETGRRGDAT</sequence>
<dbReference type="Proteomes" id="UP000645257">
    <property type="component" value="Unassembled WGS sequence"/>
</dbReference>